<accession>A0ABR2LX18</accession>
<evidence type="ECO:0000313" key="10">
    <source>
        <dbReference type="Proteomes" id="UP001412067"/>
    </source>
</evidence>
<evidence type="ECO:0008006" key="11">
    <source>
        <dbReference type="Google" id="ProtNLM"/>
    </source>
</evidence>
<comment type="caution">
    <text evidence="9">The sequence shown here is derived from an EMBL/GenBank/DDBJ whole genome shotgun (WGS) entry which is preliminary data.</text>
</comment>
<feature type="transmembrane region" description="Helical" evidence="8">
    <location>
        <begin position="367"/>
        <end position="391"/>
    </location>
</feature>
<feature type="region of interest" description="Disordered" evidence="7">
    <location>
        <begin position="107"/>
        <end position="126"/>
    </location>
</feature>
<evidence type="ECO:0000256" key="6">
    <source>
        <dbReference type="ARBA" id="ARBA00023136"/>
    </source>
</evidence>
<evidence type="ECO:0000313" key="9">
    <source>
        <dbReference type="EMBL" id="KAK8953409.1"/>
    </source>
</evidence>
<dbReference type="InterPro" id="IPR009262">
    <property type="entry name" value="SLC35_F1/F2/F6"/>
</dbReference>
<keyword evidence="3" id="KW-0813">Transport</keyword>
<feature type="transmembrane region" description="Helical" evidence="8">
    <location>
        <begin position="250"/>
        <end position="268"/>
    </location>
</feature>
<name>A0ABR2LX18_9ASPA</name>
<evidence type="ECO:0000256" key="2">
    <source>
        <dbReference type="ARBA" id="ARBA00007863"/>
    </source>
</evidence>
<evidence type="ECO:0000256" key="5">
    <source>
        <dbReference type="ARBA" id="ARBA00022989"/>
    </source>
</evidence>
<keyword evidence="5 8" id="KW-1133">Transmembrane helix</keyword>
<feature type="transmembrane region" description="Helical" evidence="8">
    <location>
        <begin position="288"/>
        <end position="307"/>
    </location>
</feature>
<dbReference type="Pfam" id="PF06027">
    <property type="entry name" value="SLC35F"/>
    <property type="match status" value="1"/>
</dbReference>
<feature type="transmembrane region" description="Helical" evidence="8">
    <location>
        <begin position="222"/>
        <end position="244"/>
    </location>
</feature>
<dbReference type="InterPro" id="IPR037185">
    <property type="entry name" value="EmrE-like"/>
</dbReference>
<organism evidence="9 10">
    <name type="scientific">Platanthera guangdongensis</name>
    <dbReference type="NCBI Taxonomy" id="2320717"/>
    <lineage>
        <taxon>Eukaryota</taxon>
        <taxon>Viridiplantae</taxon>
        <taxon>Streptophyta</taxon>
        <taxon>Embryophyta</taxon>
        <taxon>Tracheophyta</taxon>
        <taxon>Spermatophyta</taxon>
        <taxon>Magnoliopsida</taxon>
        <taxon>Liliopsida</taxon>
        <taxon>Asparagales</taxon>
        <taxon>Orchidaceae</taxon>
        <taxon>Orchidoideae</taxon>
        <taxon>Orchideae</taxon>
        <taxon>Orchidinae</taxon>
        <taxon>Platanthera</taxon>
    </lineage>
</organism>
<evidence type="ECO:0000256" key="7">
    <source>
        <dbReference type="SAM" id="MobiDB-lite"/>
    </source>
</evidence>
<gene>
    <name evidence="9" type="ORF">KSP40_PGU011196</name>
</gene>
<feature type="transmembrane region" description="Helical" evidence="8">
    <location>
        <begin position="46"/>
        <end position="68"/>
    </location>
</feature>
<evidence type="ECO:0000256" key="4">
    <source>
        <dbReference type="ARBA" id="ARBA00022692"/>
    </source>
</evidence>
<reference evidence="9 10" key="1">
    <citation type="journal article" date="2022" name="Nat. Plants">
        <title>Genomes of leafy and leafless Platanthera orchids illuminate the evolution of mycoheterotrophy.</title>
        <authorList>
            <person name="Li M.H."/>
            <person name="Liu K.W."/>
            <person name="Li Z."/>
            <person name="Lu H.C."/>
            <person name="Ye Q.L."/>
            <person name="Zhang D."/>
            <person name="Wang J.Y."/>
            <person name="Li Y.F."/>
            <person name="Zhong Z.M."/>
            <person name="Liu X."/>
            <person name="Yu X."/>
            <person name="Liu D.K."/>
            <person name="Tu X.D."/>
            <person name="Liu B."/>
            <person name="Hao Y."/>
            <person name="Liao X.Y."/>
            <person name="Jiang Y.T."/>
            <person name="Sun W.H."/>
            <person name="Chen J."/>
            <person name="Chen Y.Q."/>
            <person name="Ai Y."/>
            <person name="Zhai J.W."/>
            <person name="Wu S.S."/>
            <person name="Zhou Z."/>
            <person name="Hsiao Y.Y."/>
            <person name="Wu W.L."/>
            <person name="Chen Y.Y."/>
            <person name="Lin Y.F."/>
            <person name="Hsu J.L."/>
            <person name="Li C.Y."/>
            <person name="Wang Z.W."/>
            <person name="Zhao X."/>
            <person name="Zhong W.Y."/>
            <person name="Ma X.K."/>
            <person name="Ma L."/>
            <person name="Huang J."/>
            <person name="Chen G.Z."/>
            <person name="Huang M.Z."/>
            <person name="Huang L."/>
            <person name="Peng D.H."/>
            <person name="Luo Y.B."/>
            <person name="Zou S.Q."/>
            <person name="Chen S.P."/>
            <person name="Lan S."/>
            <person name="Tsai W.C."/>
            <person name="Van de Peer Y."/>
            <person name="Liu Z.J."/>
        </authorList>
    </citation>
    <scope>NUCLEOTIDE SEQUENCE [LARGE SCALE GENOMIC DNA]</scope>
    <source>
        <strain evidence="9">Lor288</strain>
    </source>
</reference>
<dbReference type="EMBL" id="JBBWWR010000014">
    <property type="protein sequence ID" value="KAK8953409.1"/>
    <property type="molecule type" value="Genomic_DNA"/>
</dbReference>
<evidence type="ECO:0000256" key="8">
    <source>
        <dbReference type="SAM" id="Phobius"/>
    </source>
</evidence>
<feature type="transmembrane region" description="Helical" evidence="8">
    <location>
        <begin position="193"/>
        <end position="210"/>
    </location>
</feature>
<comment type="subcellular location">
    <subcellularLocation>
        <location evidence="1">Membrane</location>
        <topology evidence="1">Multi-pass membrane protein</topology>
    </subcellularLocation>
</comment>
<proteinExistence type="inferred from homology"/>
<dbReference type="PANTHER" id="PTHR23051:SF0">
    <property type="entry name" value="SOLUTE CARRIER FAMILY 35 MEMBER F5"/>
    <property type="match status" value="1"/>
</dbReference>
<keyword evidence="10" id="KW-1185">Reference proteome</keyword>
<keyword evidence="4 8" id="KW-0812">Transmembrane</keyword>
<evidence type="ECO:0000256" key="1">
    <source>
        <dbReference type="ARBA" id="ARBA00004141"/>
    </source>
</evidence>
<feature type="transmembrane region" description="Helical" evidence="8">
    <location>
        <begin position="12"/>
        <end position="34"/>
    </location>
</feature>
<dbReference type="PANTHER" id="PTHR23051">
    <property type="entry name" value="SOLUTE CARRIER FAMILY 35, MEMBER F5"/>
    <property type="match status" value="1"/>
</dbReference>
<evidence type="ECO:0000256" key="3">
    <source>
        <dbReference type="ARBA" id="ARBA00022448"/>
    </source>
</evidence>
<feature type="transmembrane region" description="Helical" evidence="8">
    <location>
        <begin position="403"/>
        <end position="421"/>
    </location>
</feature>
<sequence length="452" mass="48944">MGAERAYRDSWRWSLGIAYIVAVASIWIAASYIVQTVVDEGVSPFLLTYICNSLFVVYIPIVEIARYLEDSVDSPSVKHHNEPYVSESDSENVNLLASIVPNGGPNITSPHGEASPSGSETTIQDKGRDLPPQVDVFSSGNPLSSVDKQLDSKGRWLRSRVAKVSLLICPFWFFAQLTFNLSLKYTTVTSNTILSSSSSLFTFLVSVAFLGEKFTWVKLVSVFLCMGGTVIVSLADVGVGVNAIVSNPVLGDALTLISACLYAVYISLIRKNLPDEMKGEGHASMAQFLGYLGLFNLLIFLPVALGLEFTKIESFHKITWNQFSLIVGKEARGPAQPQLPVQIEEVLPREGGDDVCLLDNVVSDYLWAKAILLTTTTVAAAGLTIQVPIAAIVDSITGHAPRLLDYIGAVSIILGFVGINIPSFEKPLIEEDTEDIVDANHDQDTPALTLGT</sequence>
<dbReference type="Proteomes" id="UP001412067">
    <property type="component" value="Unassembled WGS sequence"/>
</dbReference>
<protein>
    <recommendedName>
        <fullName evidence="11">Solute carrier family 35 member F5</fullName>
    </recommendedName>
</protein>
<keyword evidence="6 8" id="KW-0472">Membrane</keyword>
<dbReference type="Gene3D" id="1.10.3730.20">
    <property type="match status" value="1"/>
</dbReference>
<feature type="transmembrane region" description="Helical" evidence="8">
    <location>
        <begin position="161"/>
        <end position="181"/>
    </location>
</feature>
<dbReference type="SUPFAM" id="SSF103481">
    <property type="entry name" value="Multidrug resistance efflux transporter EmrE"/>
    <property type="match status" value="1"/>
</dbReference>
<comment type="similarity">
    <text evidence="2">Belongs to the SLC35F solute transporter family.</text>
</comment>